<organism evidence="1 2">
    <name type="scientific">Deinococcus humi</name>
    <dbReference type="NCBI Taxonomy" id="662880"/>
    <lineage>
        <taxon>Bacteria</taxon>
        <taxon>Thermotogati</taxon>
        <taxon>Deinococcota</taxon>
        <taxon>Deinococci</taxon>
        <taxon>Deinococcales</taxon>
        <taxon>Deinococcaceae</taxon>
        <taxon>Deinococcus</taxon>
    </lineage>
</organism>
<reference evidence="1 2" key="1">
    <citation type="submission" date="2020-08" db="EMBL/GenBank/DDBJ databases">
        <title>Genomic Encyclopedia of Type Strains, Phase IV (KMG-IV): sequencing the most valuable type-strain genomes for metagenomic binning, comparative biology and taxonomic classification.</title>
        <authorList>
            <person name="Goeker M."/>
        </authorList>
    </citation>
    <scope>NUCLEOTIDE SEQUENCE [LARGE SCALE GENOMIC DNA]</scope>
    <source>
        <strain evidence="1 2">DSM 27939</strain>
    </source>
</reference>
<proteinExistence type="predicted"/>
<evidence type="ECO:0000313" key="2">
    <source>
        <dbReference type="Proteomes" id="UP000552709"/>
    </source>
</evidence>
<gene>
    <name evidence="1" type="ORF">HNQ08_000367</name>
</gene>
<dbReference type="Proteomes" id="UP000552709">
    <property type="component" value="Unassembled WGS sequence"/>
</dbReference>
<accession>A0A7W8JQF7</accession>
<dbReference type="EMBL" id="JACHFL010000001">
    <property type="protein sequence ID" value="MBB5361296.1"/>
    <property type="molecule type" value="Genomic_DNA"/>
</dbReference>
<sequence length="89" mass="9678">MSGTDMSALAALAMRLPEELGIELRIWRAPDEDNVLGIVWEVYAVKRAQADYPTVGDANGWTIEGPLQAAHYIEEQLTGLGILPALEGK</sequence>
<evidence type="ECO:0000313" key="1">
    <source>
        <dbReference type="EMBL" id="MBB5361296.1"/>
    </source>
</evidence>
<dbReference type="AlphaFoldDB" id="A0A7W8JQF7"/>
<name>A0A7W8JQF7_9DEIO</name>
<keyword evidence="2" id="KW-1185">Reference proteome</keyword>
<dbReference type="RefSeq" id="WP_184127384.1">
    <property type="nucleotide sequence ID" value="NZ_JACHFL010000001.1"/>
</dbReference>
<protein>
    <submittedName>
        <fullName evidence="1">Uncharacterized protein</fullName>
    </submittedName>
</protein>
<comment type="caution">
    <text evidence="1">The sequence shown here is derived from an EMBL/GenBank/DDBJ whole genome shotgun (WGS) entry which is preliminary data.</text>
</comment>